<dbReference type="OrthoDB" id="348976at2759"/>
<evidence type="ECO:0000256" key="2">
    <source>
        <dbReference type="ARBA" id="ARBA00006931"/>
    </source>
</evidence>
<comment type="subcellular location">
    <subcellularLocation>
        <location evidence="1">Endoplasmic reticulum membrane</location>
        <topology evidence="1">Multi-pass membrane protein</topology>
    </subcellularLocation>
</comment>
<keyword evidence="6 10" id="KW-0256">Endoplasmic reticulum</keyword>
<proteinExistence type="inferred from homology"/>
<organism evidence="12 13">
    <name type="scientific">Litomosoides sigmodontis</name>
    <name type="common">Filarial nematode worm</name>
    <dbReference type="NCBI Taxonomy" id="42156"/>
    <lineage>
        <taxon>Eukaryota</taxon>
        <taxon>Metazoa</taxon>
        <taxon>Ecdysozoa</taxon>
        <taxon>Nematoda</taxon>
        <taxon>Chromadorea</taxon>
        <taxon>Rhabditida</taxon>
        <taxon>Spirurina</taxon>
        <taxon>Spiruromorpha</taxon>
        <taxon>Filarioidea</taxon>
        <taxon>Onchocercidae</taxon>
        <taxon>Litomosoides</taxon>
    </lineage>
</organism>
<keyword evidence="8 10" id="KW-1133">Transmembrane helix</keyword>
<feature type="transmembrane region" description="Helical" evidence="10">
    <location>
        <begin position="572"/>
        <end position="591"/>
    </location>
</feature>
<dbReference type="GO" id="GO:0006505">
    <property type="term" value="P:GPI anchor metabolic process"/>
    <property type="evidence" value="ECO:0007669"/>
    <property type="project" value="TreeGrafter"/>
</dbReference>
<name>A0A3P6S626_LITSI</name>
<protein>
    <recommendedName>
        <fullName evidence="10">GPI inositol-deacylase</fullName>
        <ecNumber evidence="10">3.1.-.-</ecNumber>
    </recommendedName>
</protein>
<evidence type="ECO:0000256" key="5">
    <source>
        <dbReference type="ARBA" id="ARBA00022801"/>
    </source>
</evidence>
<dbReference type="GO" id="GO:0005789">
    <property type="term" value="C:endoplasmic reticulum membrane"/>
    <property type="evidence" value="ECO:0007669"/>
    <property type="project" value="UniProtKB-SubCell"/>
</dbReference>
<dbReference type="GO" id="GO:0050185">
    <property type="term" value="F:phosphatidylinositol deacylase activity"/>
    <property type="evidence" value="ECO:0007669"/>
    <property type="project" value="TreeGrafter"/>
</dbReference>
<comment type="similarity">
    <text evidence="2 10">Belongs to the GPI inositol-deacylase family.</text>
</comment>
<dbReference type="EMBL" id="UYRX01000046">
    <property type="protein sequence ID" value="VDK71202.1"/>
    <property type="molecule type" value="Genomic_DNA"/>
</dbReference>
<dbReference type="AlphaFoldDB" id="A0A3P6S626"/>
<reference evidence="12 13" key="1">
    <citation type="submission" date="2018-08" db="EMBL/GenBank/DDBJ databases">
        <authorList>
            <person name="Laetsch R D."/>
            <person name="Stevens L."/>
            <person name="Kumar S."/>
            <person name="Blaxter L. M."/>
        </authorList>
    </citation>
    <scope>NUCLEOTIDE SEQUENCE [LARGE SCALE GENOMIC DNA]</scope>
</reference>
<dbReference type="GO" id="GO:0015031">
    <property type="term" value="P:protein transport"/>
    <property type="evidence" value="ECO:0007669"/>
    <property type="project" value="UniProtKB-KW"/>
</dbReference>
<dbReference type="Proteomes" id="UP000277928">
    <property type="component" value="Unassembled WGS sequence"/>
</dbReference>
<dbReference type="EC" id="3.1.-.-" evidence="10"/>
<keyword evidence="5 10" id="KW-0378">Hydrolase</keyword>
<dbReference type="PANTHER" id="PTHR15495:SF7">
    <property type="entry name" value="GPI INOSITOL-DEACYLASE"/>
    <property type="match status" value="1"/>
</dbReference>
<dbReference type="GO" id="GO:0006888">
    <property type="term" value="P:endoplasmic reticulum to Golgi vesicle-mediated transport"/>
    <property type="evidence" value="ECO:0007669"/>
    <property type="project" value="TreeGrafter"/>
</dbReference>
<evidence type="ECO:0000313" key="12">
    <source>
        <dbReference type="EMBL" id="VDK71202.1"/>
    </source>
</evidence>
<feature type="transmembrane region" description="Helical" evidence="10">
    <location>
        <begin position="603"/>
        <end position="620"/>
    </location>
</feature>
<evidence type="ECO:0000259" key="11">
    <source>
        <dbReference type="Pfam" id="PF07819"/>
    </source>
</evidence>
<sequence>MVDLMKQGGVLMKIQFQLILLEFTRDRSYFAEFGSSLSNLLLQRIDIGLTKLKHEDIGYPFSNDFSGYSTVLYGEGEYARNYMRTEQVNGLPIIFVPGNAGSSKQVRSLGSVLHNKTESRNLPFTFDVFAVDFNEELSGLSGMYLERQIKYLELAVRHIWSMYSHPPHGIIFVGHSMGGIVIRSLLHSVYFDPSWIAFIVTLGTPHKDAPMVFDWYLKNIYDRMHNSWREHNKELASLLVLSISGGLKDHLVPEHFTLDNGIRHISTTAVDGIELETDHLCIVWCNQLVRYISRLMIEYAYNPASFHKRADNVVKQLFDADGLLRELTRMRVDTSTEIVVRNKSIFVKNNEGNRKEFVLLFPKNSWLFIERSIGSSLRKPCGEPIYSSNSLKHTSYTLVHSSVTDRILVHLKPDEFFKVVALREDSVKFIFASSQIFMYLLGYQSVHIGLLSLLKGSFKFLWETDFEGSECVVLLPIYFETPAVAIAISLELESCAHTSEWFAKVEFRSRDLRRIGSLGDDKELHVVGHLLNKEETKAEIFFILNQRCHFHARLHISYLDTLIVMFRMYGSIVPYMFCIYILSALSICTLTERYYSNIQDYKVICLTLTCHMFIIYWNNLPEEFKRPYTSELALIATSLFINYSYNGFFALLIIVVSSLLQLLKTAVFSKSINLSSFSQLIILVILHLYAVFVYAPFGVCSIWNIIRYGLFAVYEDPARIPTYCMILLKLIQLWAGKIHFFRAHYISVAILIYTALIQRFTCIAHLGFSFIAVIGFSWFSQDELKSKKEH</sequence>
<evidence type="ECO:0000256" key="6">
    <source>
        <dbReference type="ARBA" id="ARBA00022824"/>
    </source>
</evidence>
<keyword evidence="9 10" id="KW-0472">Membrane</keyword>
<dbReference type="Pfam" id="PF07819">
    <property type="entry name" value="PGAP1"/>
    <property type="match status" value="1"/>
</dbReference>
<dbReference type="SUPFAM" id="SSF53474">
    <property type="entry name" value="alpha/beta-Hydrolases"/>
    <property type="match status" value="1"/>
</dbReference>
<feature type="transmembrane region" description="Helical" evidence="10">
    <location>
        <begin position="748"/>
        <end position="779"/>
    </location>
</feature>
<comment type="function">
    <text evidence="10">Involved in inositol deacylation of GPI-anchored proteins which plays important roles in the quality control and ER-associated degradation of GPI-anchored proteins.</text>
</comment>
<comment type="caution">
    <text evidence="10">Lacks conserved residue(s) required for the propagation of feature annotation.</text>
</comment>
<dbReference type="STRING" id="42156.A0A3P6S626"/>
<dbReference type="Gene3D" id="3.40.50.1820">
    <property type="entry name" value="alpha/beta hydrolase"/>
    <property type="match status" value="1"/>
</dbReference>
<evidence type="ECO:0000256" key="3">
    <source>
        <dbReference type="ARBA" id="ARBA00022448"/>
    </source>
</evidence>
<keyword evidence="7 10" id="KW-0653">Protein transport</keyword>
<keyword evidence="13" id="KW-1185">Reference proteome</keyword>
<evidence type="ECO:0000256" key="9">
    <source>
        <dbReference type="ARBA" id="ARBA00023136"/>
    </source>
</evidence>
<evidence type="ECO:0000256" key="8">
    <source>
        <dbReference type="ARBA" id="ARBA00022989"/>
    </source>
</evidence>
<dbReference type="OMA" id="GMYLERQ"/>
<accession>A0A3P6S626</accession>
<feature type="transmembrane region" description="Helical" evidence="10">
    <location>
        <begin position="640"/>
        <end position="660"/>
    </location>
</feature>
<evidence type="ECO:0000313" key="13">
    <source>
        <dbReference type="Proteomes" id="UP000277928"/>
    </source>
</evidence>
<evidence type="ECO:0000256" key="7">
    <source>
        <dbReference type="ARBA" id="ARBA00022927"/>
    </source>
</evidence>
<keyword evidence="4 10" id="KW-0812">Transmembrane</keyword>
<dbReference type="InterPro" id="IPR012908">
    <property type="entry name" value="PGAP1-ab_dom-like"/>
</dbReference>
<gene>
    <name evidence="12" type="ORF">NLS_LOCUS1359</name>
</gene>
<dbReference type="InterPro" id="IPR039529">
    <property type="entry name" value="PGAP1/BST1"/>
</dbReference>
<feature type="transmembrane region" description="Helical" evidence="10">
    <location>
        <begin position="680"/>
        <end position="706"/>
    </location>
</feature>
<feature type="domain" description="GPI inositol-deacylase PGAP1-like alpha/beta" evidence="11">
    <location>
        <begin position="88"/>
        <end position="299"/>
    </location>
</feature>
<keyword evidence="3 10" id="KW-0813">Transport</keyword>
<evidence type="ECO:0000256" key="1">
    <source>
        <dbReference type="ARBA" id="ARBA00004477"/>
    </source>
</evidence>
<dbReference type="InterPro" id="IPR029058">
    <property type="entry name" value="AB_hydrolase_fold"/>
</dbReference>
<evidence type="ECO:0000256" key="4">
    <source>
        <dbReference type="ARBA" id="ARBA00022692"/>
    </source>
</evidence>
<dbReference type="PANTHER" id="PTHR15495">
    <property type="entry name" value="NEGATIVE REGULATOR OF VESICLE FORMATION-RELATED"/>
    <property type="match status" value="1"/>
</dbReference>
<evidence type="ECO:0000256" key="10">
    <source>
        <dbReference type="RuleBase" id="RU365011"/>
    </source>
</evidence>